<evidence type="ECO:0000256" key="1">
    <source>
        <dbReference type="SAM" id="MobiDB-lite"/>
    </source>
</evidence>
<comment type="caution">
    <text evidence="2">The sequence shown here is derived from an EMBL/GenBank/DDBJ whole genome shotgun (WGS) entry which is preliminary data.</text>
</comment>
<feature type="region of interest" description="Disordered" evidence="1">
    <location>
        <begin position="1"/>
        <end position="35"/>
    </location>
</feature>
<keyword evidence="3" id="KW-1185">Reference proteome</keyword>
<name>A0A553NBR7_TIGCA</name>
<accession>A0A553NBR7</accession>
<gene>
    <name evidence="2" type="ORF">TCAL_15206</name>
</gene>
<protein>
    <submittedName>
        <fullName evidence="2">Uncharacterized protein</fullName>
    </submittedName>
</protein>
<feature type="non-terminal residue" evidence="2">
    <location>
        <position position="35"/>
    </location>
</feature>
<reference evidence="2 3" key="1">
    <citation type="journal article" date="2018" name="Nat. Ecol. Evol.">
        <title>Genomic signatures of mitonuclear coevolution across populations of Tigriopus californicus.</title>
        <authorList>
            <person name="Barreto F.S."/>
            <person name="Watson E.T."/>
            <person name="Lima T.G."/>
            <person name="Willett C.S."/>
            <person name="Edmands S."/>
            <person name="Li W."/>
            <person name="Burton R.S."/>
        </authorList>
    </citation>
    <scope>NUCLEOTIDE SEQUENCE [LARGE SCALE GENOMIC DNA]</scope>
    <source>
        <strain evidence="2 3">San Diego</strain>
    </source>
</reference>
<dbReference type="EMBL" id="VCGU01000458">
    <property type="protein sequence ID" value="TRY62868.1"/>
    <property type="molecule type" value="Genomic_DNA"/>
</dbReference>
<dbReference type="Proteomes" id="UP000318571">
    <property type="component" value="Chromosome 10"/>
</dbReference>
<evidence type="ECO:0000313" key="3">
    <source>
        <dbReference type="Proteomes" id="UP000318571"/>
    </source>
</evidence>
<dbReference type="AlphaFoldDB" id="A0A553NBR7"/>
<proteinExistence type="predicted"/>
<organism evidence="2 3">
    <name type="scientific">Tigriopus californicus</name>
    <name type="common">Marine copepod</name>
    <dbReference type="NCBI Taxonomy" id="6832"/>
    <lineage>
        <taxon>Eukaryota</taxon>
        <taxon>Metazoa</taxon>
        <taxon>Ecdysozoa</taxon>
        <taxon>Arthropoda</taxon>
        <taxon>Crustacea</taxon>
        <taxon>Multicrustacea</taxon>
        <taxon>Hexanauplia</taxon>
        <taxon>Copepoda</taxon>
        <taxon>Harpacticoida</taxon>
        <taxon>Harpacticidae</taxon>
        <taxon>Tigriopus</taxon>
    </lineage>
</organism>
<sequence length="35" mass="3988">MHPRISPDLAPQVGGRPLIFGRRTRQIHPDKPFPV</sequence>
<evidence type="ECO:0000313" key="2">
    <source>
        <dbReference type="EMBL" id="TRY62868.1"/>
    </source>
</evidence>